<dbReference type="PANTHER" id="PTHR47260:SF6">
    <property type="entry name" value="THIOESTERASE DOMAIN-CONTAINING PROTEIN"/>
    <property type="match status" value="1"/>
</dbReference>
<dbReference type="InterPro" id="IPR006683">
    <property type="entry name" value="Thioestr_dom"/>
</dbReference>
<dbReference type="Gene3D" id="3.10.129.10">
    <property type="entry name" value="Hotdog Thioesterase"/>
    <property type="match status" value="1"/>
</dbReference>
<dbReference type="Proteomes" id="UP001590950">
    <property type="component" value="Unassembled WGS sequence"/>
</dbReference>
<keyword evidence="3" id="KW-1185">Reference proteome</keyword>
<dbReference type="InterPro" id="IPR052061">
    <property type="entry name" value="PTE-AB_protein"/>
</dbReference>
<reference evidence="2 3" key="1">
    <citation type="submission" date="2024-09" db="EMBL/GenBank/DDBJ databases">
        <title>Rethinking Asexuality: The Enigmatic Case of Functional Sexual Genes in Lepraria (Stereocaulaceae).</title>
        <authorList>
            <person name="Doellman M."/>
            <person name="Sun Y."/>
            <person name="Barcenas-Pena A."/>
            <person name="Lumbsch H.T."/>
            <person name="Grewe F."/>
        </authorList>
    </citation>
    <scope>NUCLEOTIDE SEQUENCE [LARGE SCALE GENOMIC DNA]</scope>
    <source>
        <strain evidence="2 3">Mercado 3170</strain>
    </source>
</reference>
<gene>
    <name evidence="2" type="ORF">N7G274_009600</name>
</gene>
<dbReference type="SUPFAM" id="SSF54637">
    <property type="entry name" value="Thioesterase/thiol ester dehydrase-isomerase"/>
    <property type="match status" value="1"/>
</dbReference>
<dbReference type="InterPro" id="IPR029069">
    <property type="entry name" value="HotDog_dom_sf"/>
</dbReference>
<organism evidence="2 3">
    <name type="scientific">Stereocaulon virgatum</name>
    <dbReference type="NCBI Taxonomy" id="373712"/>
    <lineage>
        <taxon>Eukaryota</taxon>
        <taxon>Fungi</taxon>
        <taxon>Dikarya</taxon>
        <taxon>Ascomycota</taxon>
        <taxon>Pezizomycotina</taxon>
        <taxon>Lecanoromycetes</taxon>
        <taxon>OSLEUM clade</taxon>
        <taxon>Lecanoromycetidae</taxon>
        <taxon>Lecanorales</taxon>
        <taxon>Lecanorineae</taxon>
        <taxon>Stereocaulaceae</taxon>
        <taxon>Stereocaulon</taxon>
    </lineage>
</organism>
<feature type="domain" description="Thioesterase" evidence="1">
    <location>
        <begin position="89"/>
        <end position="173"/>
    </location>
</feature>
<evidence type="ECO:0000259" key="1">
    <source>
        <dbReference type="Pfam" id="PF03061"/>
    </source>
</evidence>
<protein>
    <recommendedName>
        <fullName evidence="1">Thioesterase domain-containing protein</fullName>
    </recommendedName>
</protein>
<dbReference type="EMBL" id="JBEFKJ010000038">
    <property type="protein sequence ID" value="KAL2037655.1"/>
    <property type="molecule type" value="Genomic_DNA"/>
</dbReference>
<name>A0ABR3ZVN9_9LECA</name>
<accession>A0ABR3ZVN9</accession>
<evidence type="ECO:0000313" key="3">
    <source>
        <dbReference type="Proteomes" id="UP001590950"/>
    </source>
</evidence>
<sequence>MDEERAFFLSTPWCAKLLNDPDFTPIATPARKYKPGTTEDALYGHTLKTPDTFRAVTSIHRRPAPGTTLVQEVRQLISLGYAVNGYPHIAHGGIVGVILDEAMGTLLLVNKDLGQKRNEGQPFDRLVTAYLKVSYLMPVMTPQTVLVIAKLQKMEGKKLYIEGEVRNAEGSVLARAEALWLELKRPREKL</sequence>
<dbReference type="Pfam" id="PF03061">
    <property type="entry name" value="4HBT"/>
    <property type="match status" value="1"/>
</dbReference>
<proteinExistence type="predicted"/>
<dbReference type="CDD" id="cd03443">
    <property type="entry name" value="PaaI_thioesterase"/>
    <property type="match status" value="1"/>
</dbReference>
<dbReference type="PANTHER" id="PTHR47260">
    <property type="entry name" value="UPF0644 PROTEIN PB2B4.06"/>
    <property type="match status" value="1"/>
</dbReference>
<evidence type="ECO:0000313" key="2">
    <source>
        <dbReference type="EMBL" id="KAL2037655.1"/>
    </source>
</evidence>
<comment type="caution">
    <text evidence="2">The sequence shown here is derived from an EMBL/GenBank/DDBJ whole genome shotgun (WGS) entry which is preliminary data.</text>
</comment>